<organism evidence="2 3">
    <name type="scientific">[Candida] subhashii</name>
    <dbReference type="NCBI Taxonomy" id="561895"/>
    <lineage>
        <taxon>Eukaryota</taxon>
        <taxon>Fungi</taxon>
        <taxon>Dikarya</taxon>
        <taxon>Ascomycota</taxon>
        <taxon>Saccharomycotina</taxon>
        <taxon>Pichiomycetes</taxon>
        <taxon>Debaryomycetaceae</taxon>
        <taxon>Spathaspora</taxon>
    </lineage>
</organism>
<dbReference type="OrthoDB" id="4096087at2759"/>
<dbReference type="Pfam" id="PF08192">
    <property type="entry name" value="Peptidase_S64"/>
    <property type="match status" value="1"/>
</dbReference>
<name>A0A8J5UEA3_9ASCO</name>
<accession>A0A8J5UEA3</accession>
<dbReference type="GeneID" id="73472283"/>
<gene>
    <name evidence="2" type="ORF">J8A68_005483</name>
</gene>
<dbReference type="Proteomes" id="UP000694255">
    <property type="component" value="Unassembled WGS sequence"/>
</dbReference>
<dbReference type="InterPro" id="IPR012985">
    <property type="entry name" value="Peptidase_S64_Ssy5"/>
</dbReference>
<keyword evidence="3" id="KW-1185">Reference proteome</keyword>
<evidence type="ECO:0000256" key="1">
    <source>
        <dbReference type="SAM" id="MobiDB-lite"/>
    </source>
</evidence>
<reference evidence="2 3" key="1">
    <citation type="journal article" date="2021" name="DNA Res.">
        <title>Genome analysis of Candida subhashii reveals its hybrid nature and dual mitochondrial genome conformations.</title>
        <authorList>
            <person name="Mixao V."/>
            <person name="Hegedusova E."/>
            <person name="Saus E."/>
            <person name="Pryszcz L.P."/>
            <person name="Cillingova A."/>
            <person name="Nosek J."/>
            <person name="Gabaldon T."/>
        </authorList>
    </citation>
    <scope>NUCLEOTIDE SEQUENCE [LARGE SCALE GENOMIC DNA]</scope>
    <source>
        <strain evidence="2 3">CBS 10753</strain>
    </source>
</reference>
<dbReference type="EMBL" id="JAGSYN010000271">
    <property type="protein sequence ID" value="KAG7660963.1"/>
    <property type="molecule type" value="Genomic_DNA"/>
</dbReference>
<dbReference type="AlphaFoldDB" id="A0A8J5UEA3"/>
<feature type="compositionally biased region" description="Acidic residues" evidence="1">
    <location>
        <begin position="358"/>
        <end position="387"/>
    </location>
</feature>
<sequence length="400" mass="43457">MSMSLSVENSTRTSGTMGGYIYPIINLSTQPHLQHYANSKFAISCGHVCLDGATTVSSAYPHVSCPSSVLISLYKSALMTQYQKANAEAKVAYGSVLTQLGEMFPLKRVKVTDPKSKTTKEDVRNLPKLRFGQIIWGERTLIKQDSPTTTTTEDNDPIASPILSDLAIIKINKNLQCQNYLGDDIPFNEYDPSLILDNLYVRKIIPLNRFNPKPIPPSSASIDTTISGPPNLQTNFHGISVFKYGSTTKYTTGNLNGIKLVYWQDGAIHSSEYIINSPDNLSAFASGGDSGSWILTKLEDIGDEKGLGVVGMLHSYDGAGRQFGLFSPMCEILERLEDVTGIKWGVVGCPAEKGMSDGEVESTEEEEEEDVGDESESESDDDDDESSIDGLDGAVPPGID</sequence>
<feature type="region of interest" description="Disordered" evidence="1">
    <location>
        <begin position="353"/>
        <end position="400"/>
    </location>
</feature>
<comment type="caution">
    <text evidence="2">The sequence shown here is derived from an EMBL/GenBank/DDBJ whole genome shotgun (WGS) entry which is preliminary data.</text>
</comment>
<evidence type="ECO:0000313" key="3">
    <source>
        <dbReference type="Proteomes" id="UP000694255"/>
    </source>
</evidence>
<dbReference type="RefSeq" id="XP_049261196.1">
    <property type="nucleotide sequence ID" value="XM_049409554.1"/>
</dbReference>
<evidence type="ECO:0000313" key="2">
    <source>
        <dbReference type="EMBL" id="KAG7660963.1"/>
    </source>
</evidence>
<protein>
    <submittedName>
        <fullName evidence="2">SSY5</fullName>
    </submittedName>
</protein>
<proteinExistence type="predicted"/>